<dbReference type="Gramene" id="Tc02v2_t004590.1">
    <property type="protein sequence ID" value="Tc02v2_p004590.1"/>
    <property type="gene ID" value="Tc02v2_g004590"/>
</dbReference>
<dbReference type="AlphaFoldDB" id="A0AB32VVV4"/>
<keyword evidence="2" id="KW-0645">Protease</keyword>
<dbReference type="GO" id="GO:0008233">
    <property type="term" value="F:peptidase activity"/>
    <property type="evidence" value="ECO:0007669"/>
    <property type="project" value="UniProtKB-KW"/>
</dbReference>
<evidence type="ECO:0000256" key="2">
    <source>
        <dbReference type="ARBA" id="ARBA00022670"/>
    </source>
</evidence>
<dbReference type="Proteomes" id="UP000694886">
    <property type="component" value="Chromosome 2"/>
</dbReference>
<proteinExistence type="inferred from homology"/>
<accession>A0AB32VVV4</accession>
<reference evidence="6" key="2">
    <citation type="submission" date="2025-08" db="UniProtKB">
        <authorList>
            <consortium name="RefSeq"/>
        </authorList>
    </citation>
    <scope>IDENTIFICATION</scope>
</reference>
<evidence type="ECO:0000256" key="3">
    <source>
        <dbReference type="ARBA" id="ARBA00022801"/>
    </source>
</evidence>
<dbReference type="InterPro" id="IPR033121">
    <property type="entry name" value="PEPTIDASE_A1"/>
</dbReference>
<protein>
    <submittedName>
        <fullName evidence="6">Aspartic proteinase CDR1</fullName>
    </submittedName>
</protein>
<name>A0AB32VVV4_THECC</name>
<evidence type="ECO:0000313" key="5">
    <source>
        <dbReference type="Proteomes" id="UP000694886"/>
    </source>
</evidence>
<dbReference type="PROSITE" id="PS51767">
    <property type="entry name" value="PEPTIDASE_A1"/>
    <property type="match status" value="1"/>
</dbReference>
<dbReference type="GO" id="GO:0006508">
    <property type="term" value="P:proteolysis"/>
    <property type="evidence" value="ECO:0007669"/>
    <property type="project" value="UniProtKB-KW"/>
</dbReference>
<comment type="similarity">
    <text evidence="1">Belongs to the peptidase A1 family.</text>
</comment>
<dbReference type="InterPro" id="IPR021109">
    <property type="entry name" value="Peptidase_aspartic_dom_sf"/>
</dbReference>
<dbReference type="InterPro" id="IPR032861">
    <property type="entry name" value="TAXi_N"/>
</dbReference>
<evidence type="ECO:0000313" key="6">
    <source>
        <dbReference type="RefSeq" id="XP_017970324.1"/>
    </source>
</evidence>
<evidence type="ECO:0000256" key="1">
    <source>
        <dbReference type="ARBA" id="ARBA00007447"/>
    </source>
</evidence>
<evidence type="ECO:0000259" key="4">
    <source>
        <dbReference type="PROSITE" id="PS51767"/>
    </source>
</evidence>
<dbReference type="RefSeq" id="XP_017970324.1">
    <property type="nucleotide sequence ID" value="XM_018114835.1"/>
</dbReference>
<organism evidence="5 6">
    <name type="scientific">Theobroma cacao</name>
    <name type="common">Cacao</name>
    <name type="synonym">Cocoa</name>
    <dbReference type="NCBI Taxonomy" id="3641"/>
    <lineage>
        <taxon>Eukaryota</taxon>
        <taxon>Viridiplantae</taxon>
        <taxon>Streptophyta</taxon>
        <taxon>Embryophyta</taxon>
        <taxon>Tracheophyta</taxon>
        <taxon>Spermatophyta</taxon>
        <taxon>Magnoliopsida</taxon>
        <taxon>eudicotyledons</taxon>
        <taxon>Gunneridae</taxon>
        <taxon>Pentapetalae</taxon>
        <taxon>rosids</taxon>
        <taxon>malvids</taxon>
        <taxon>Malvales</taxon>
        <taxon>Malvaceae</taxon>
        <taxon>Byttnerioideae</taxon>
        <taxon>Theobroma</taxon>
    </lineage>
</organism>
<dbReference type="Pfam" id="PF14543">
    <property type="entry name" value="TAXi_N"/>
    <property type="match status" value="1"/>
</dbReference>
<dbReference type="GeneID" id="18607534"/>
<dbReference type="PANTHER" id="PTHR47967:SF14">
    <property type="entry name" value="EUKARYOTIC ASPARTYL PROTEASE FAMILY PROTEIN"/>
    <property type="match status" value="1"/>
</dbReference>
<feature type="domain" description="Peptidase A1" evidence="4">
    <location>
        <begin position="26"/>
        <end position="208"/>
    </location>
</feature>
<dbReference type="Gene3D" id="2.40.70.10">
    <property type="entry name" value="Acid Proteases"/>
    <property type="match status" value="1"/>
</dbReference>
<dbReference type="InterPro" id="IPR051708">
    <property type="entry name" value="Plant_Aspart_Prot_A1"/>
</dbReference>
<dbReference type="SUPFAM" id="SSF50630">
    <property type="entry name" value="Acid proteases"/>
    <property type="match status" value="1"/>
</dbReference>
<sequence length="208" mass="23002">MEKRQDRSEDFTTDIHAYLDPNHNLFLVNFFIGQPPIPQLAVMDTGSSLLWVQCLLCLPNAPSGMVPYIILQTPQHILDCHAILSVVSFPNVLSPCASRPIHVYTTSFLNGDLQPDKLISGGFGLGCGRTSLATRLGKFSYCIGNVLDPNYNPNKLVMGLTPLEVIDGNYHVLLEGISVGEKKLPIDPNIFRRKGENRSLILVRFLLG</sequence>
<reference evidence="5" key="1">
    <citation type="journal article" date="1997" name="Nucleic Acids Res.">
        <title>tRNAscan-SE: a program for improved detection of transfer RNA genes in genomic sequence.</title>
        <authorList>
            <person name="Lowe T.M."/>
            <person name="Eddy S.R."/>
        </authorList>
    </citation>
    <scope>NUCLEOTIDE SEQUENCE [LARGE SCALE GENOMIC DNA]</scope>
    <source>
        <strain evidence="5">r\B97-61/B2</strain>
    </source>
</reference>
<keyword evidence="3" id="KW-0378">Hydrolase</keyword>
<dbReference type="KEGG" id="tcc:18607534"/>
<gene>
    <name evidence="6" type="primary">LOC18607534</name>
</gene>
<dbReference type="PANTHER" id="PTHR47967">
    <property type="entry name" value="OS07G0603500 PROTEIN-RELATED"/>
    <property type="match status" value="1"/>
</dbReference>